<evidence type="ECO:0000313" key="3">
    <source>
        <dbReference type="EMBL" id="MBC6466560.1"/>
    </source>
</evidence>
<accession>A0ABR7LP87</accession>
<dbReference type="Gene3D" id="3.30.470.30">
    <property type="entry name" value="DNA ligase/mRNA capping enzyme"/>
    <property type="match status" value="1"/>
</dbReference>
<reference evidence="3 4" key="1">
    <citation type="submission" date="2020-06" db="EMBL/GenBank/DDBJ databases">
        <title>Actinomadura xiongansis sp. nov., isolated from soil of Baiyangdian.</title>
        <authorList>
            <person name="Zhang X."/>
        </authorList>
    </citation>
    <scope>NUCLEOTIDE SEQUENCE [LARGE SCALE GENOMIC DNA]</scope>
    <source>
        <strain evidence="3 4">HBUM206468</strain>
    </source>
</reference>
<dbReference type="Proteomes" id="UP000805614">
    <property type="component" value="Unassembled WGS sequence"/>
</dbReference>
<sequence length="389" mass="43511">MDPGPARNAAGTRFDSTLTALRSVDRIQIHATPKETWEKARRGYVRRVAAGKATKTGKSEKGDKLATYRRMRDAARTPEPVPEQSSLPHGADDTFVIQEHHARRLHWDLRLERDGVLVSWAVPKGIPTDPKTNHLAVHTEDHPLEYAEFEGEIPKGEYGGGRMFIWDRGTYETEKWSDREVKIVLLGSRVSGRYVLFQTDGKNWMIHRMDPPADPDAEPLPEGLRPMLPQERRRLPRDPEAYGFEFAWGGRRALAYISGGRATLTDGSGGDVPLRSGLGSGLGTALGARPALLDGELTEVEGDETYMIFDLLHLEGRSLLAEPYERRRRRLDELHLAGPRWQTAPWFPGEGAAVREAARRQGLPGIVAKRLDSPYEPGKRSAAWLLIPT</sequence>
<feature type="region of interest" description="Disordered" evidence="1">
    <location>
        <begin position="48"/>
        <end position="90"/>
    </location>
</feature>
<name>A0ABR7LP87_9ACTN</name>
<protein>
    <submittedName>
        <fullName evidence="3">ATP-dependent DNA ligase</fullName>
    </submittedName>
</protein>
<feature type="compositionally biased region" description="Basic and acidic residues" evidence="1">
    <location>
        <begin position="57"/>
        <end position="76"/>
    </location>
</feature>
<proteinExistence type="predicted"/>
<dbReference type="PROSITE" id="PS50160">
    <property type="entry name" value="DNA_LIGASE_A3"/>
    <property type="match status" value="1"/>
</dbReference>
<evidence type="ECO:0000259" key="2">
    <source>
        <dbReference type="PROSITE" id="PS50160"/>
    </source>
</evidence>
<dbReference type="Pfam" id="PF01068">
    <property type="entry name" value="DNA_ligase_A_M"/>
    <property type="match status" value="1"/>
</dbReference>
<dbReference type="SUPFAM" id="SSF56091">
    <property type="entry name" value="DNA ligase/mRNA capping enzyme, catalytic domain"/>
    <property type="match status" value="1"/>
</dbReference>
<comment type="caution">
    <text evidence="3">The sequence shown here is derived from an EMBL/GenBank/DDBJ whole genome shotgun (WGS) entry which is preliminary data.</text>
</comment>
<dbReference type="NCBIfam" id="TIGR02777">
    <property type="entry name" value="LigD_PE_dom"/>
    <property type="match status" value="1"/>
</dbReference>
<dbReference type="Pfam" id="PF13298">
    <property type="entry name" value="LigD_N"/>
    <property type="match status" value="1"/>
</dbReference>
<dbReference type="PANTHER" id="PTHR39465">
    <property type="entry name" value="DNA LIGASE D, 3'-PHOSPHOESTERASE DOMAIN"/>
    <property type="match status" value="1"/>
</dbReference>
<dbReference type="PANTHER" id="PTHR39465:SF1">
    <property type="entry name" value="DNA LIGASE D 3'-PHOSPHOESTERASE DOMAIN-CONTAINING PROTEIN"/>
    <property type="match status" value="1"/>
</dbReference>
<keyword evidence="4" id="KW-1185">Reference proteome</keyword>
<feature type="domain" description="ATP-dependent DNA ligase family profile" evidence="2">
    <location>
        <begin position="297"/>
        <end position="389"/>
    </location>
</feature>
<dbReference type="Gene3D" id="3.30.1490.70">
    <property type="match status" value="1"/>
</dbReference>
<evidence type="ECO:0000313" key="4">
    <source>
        <dbReference type="Proteomes" id="UP000805614"/>
    </source>
</evidence>
<dbReference type="GO" id="GO:0016874">
    <property type="term" value="F:ligase activity"/>
    <property type="evidence" value="ECO:0007669"/>
    <property type="project" value="UniProtKB-KW"/>
</dbReference>
<organism evidence="3 4">
    <name type="scientific">Actinomadura alba</name>
    <dbReference type="NCBI Taxonomy" id="406431"/>
    <lineage>
        <taxon>Bacteria</taxon>
        <taxon>Bacillati</taxon>
        <taxon>Actinomycetota</taxon>
        <taxon>Actinomycetes</taxon>
        <taxon>Streptosporangiales</taxon>
        <taxon>Thermomonosporaceae</taxon>
        <taxon>Actinomadura</taxon>
    </lineage>
</organism>
<gene>
    <name evidence="3" type="ORF">HKK74_13750</name>
</gene>
<dbReference type="InterPro" id="IPR012310">
    <property type="entry name" value="DNA_ligase_ATP-dep_cent"/>
</dbReference>
<keyword evidence="3" id="KW-0436">Ligase</keyword>
<dbReference type="InterPro" id="IPR014144">
    <property type="entry name" value="LigD_PE_domain"/>
</dbReference>
<dbReference type="EMBL" id="JABVEC010000009">
    <property type="protein sequence ID" value="MBC6466560.1"/>
    <property type="molecule type" value="Genomic_DNA"/>
</dbReference>
<evidence type="ECO:0000256" key="1">
    <source>
        <dbReference type="SAM" id="MobiDB-lite"/>
    </source>
</evidence>